<accession>A0AAJ4RBR7</accession>
<dbReference type="InterPro" id="IPR011014">
    <property type="entry name" value="MscS_channel_TM-2"/>
</dbReference>
<dbReference type="InterPro" id="IPR011066">
    <property type="entry name" value="MscS_channel_C_sf"/>
</dbReference>
<dbReference type="InterPro" id="IPR049278">
    <property type="entry name" value="MS_channel_C"/>
</dbReference>
<dbReference type="Pfam" id="PF21088">
    <property type="entry name" value="MS_channel_1st"/>
    <property type="match status" value="1"/>
</dbReference>
<reference evidence="15" key="1">
    <citation type="submission" date="2018-03" db="EMBL/GenBank/DDBJ databases">
        <title>A comparative analysis of the Nautiliaceae.</title>
        <authorList>
            <person name="Grosche A."/>
            <person name="Smedile F."/>
            <person name="Vetriani C."/>
        </authorList>
    </citation>
    <scope>NUCLEOTIDE SEQUENCE [LARGE SCALE GENOMIC DNA]</scope>
    <source>
        <strain evidence="15">TB6</strain>
    </source>
</reference>
<keyword evidence="4 8" id="KW-0812">Transmembrane</keyword>
<keyword evidence="6 8" id="KW-0472">Membrane</keyword>
<evidence type="ECO:0000313" key="14">
    <source>
        <dbReference type="Proteomes" id="UP000272781"/>
    </source>
</evidence>
<proteinExistence type="inferred from homology"/>
<evidence type="ECO:0000256" key="5">
    <source>
        <dbReference type="ARBA" id="ARBA00022989"/>
    </source>
</evidence>
<dbReference type="Gene3D" id="2.30.30.60">
    <property type="match status" value="1"/>
</dbReference>
<evidence type="ECO:0000256" key="7">
    <source>
        <dbReference type="SAM" id="Coils"/>
    </source>
</evidence>
<dbReference type="SUPFAM" id="SSF82689">
    <property type="entry name" value="Mechanosensitive channel protein MscS (YggB), C-terminal domain"/>
    <property type="match status" value="1"/>
</dbReference>
<evidence type="ECO:0000256" key="4">
    <source>
        <dbReference type="ARBA" id="ARBA00022692"/>
    </source>
</evidence>
<keyword evidence="3" id="KW-1003">Cell membrane</keyword>
<dbReference type="Proteomes" id="UP000272781">
    <property type="component" value="Unassembled WGS sequence"/>
</dbReference>
<name>A0AAJ4RBR7_9BACT</name>
<dbReference type="AlphaFoldDB" id="A0AAJ4RBR7"/>
<reference evidence="12" key="3">
    <citation type="submission" date="2019-06" db="EMBL/GenBank/DDBJ databases">
        <title>A comparative analysis of the Nautiliaceae.</title>
        <authorList>
            <person name="Grosche A."/>
            <person name="Smedile F."/>
            <person name="Vetriani C."/>
        </authorList>
    </citation>
    <scope>NUCLEOTIDE SEQUENCE</scope>
    <source>
        <strain evidence="12">TB6</strain>
    </source>
</reference>
<feature type="coiled-coil region" evidence="7">
    <location>
        <begin position="137"/>
        <end position="175"/>
    </location>
</feature>
<evidence type="ECO:0000256" key="6">
    <source>
        <dbReference type="ARBA" id="ARBA00023136"/>
    </source>
</evidence>
<comment type="similarity">
    <text evidence="2">Belongs to the MscS (TC 1.A.23) family.</text>
</comment>
<dbReference type="InterPro" id="IPR049142">
    <property type="entry name" value="MS_channel_1st"/>
</dbReference>
<evidence type="ECO:0000259" key="11">
    <source>
        <dbReference type="Pfam" id="PF21088"/>
    </source>
</evidence>
<dbReference type="InterPro" id="IPR052702">
    <property type="entry name" value="MscS-like_channel"/>
</dbReference>
<dbReference type="Gene3D" id="1.10.287.1260">
    <property type="match status" value="1"/>
</dbReference>
<protein>
    <submittedName>
        <fullName evidence="12 13">Mechanosensitive ion channel</fullName>
    </submittedName>
</protein>
<evidence type="ECO:0000259" key="9">
    <source>
        <dbReference type="Pfam" id="PF00924"/>
    </source>
</evidence>
<evidence type="ECO:0000256" key="2">
    <source>
        <dbReference type="ARBA" id="ARBA00008017"/>
    </source>
</evidence>
<evidence type="ECO:0000259" key="10">
    <source>
        <dbReference type="Pfam" id="PF21082"/>
    </source>
</evidence>
<keyword evidence="5 8" id="KW-1133">Transmembrane helix</keyword>
<reference evidence="13 14" key="2">
    <citation type="submission" date="2018-11" db="EMBL/GenBank/DDBJ databases">
        <title>Genomic Encyclopedia of Type Strains, Phase IV (KMG-IV): sequencing the most valuable type-strain genomes for metagenomic binning, comparative biology and taxonomic classification.</title>
        <authorList>
            <person name="Goeker M."/>
        </authorList>
    </citation>
    <scope>NUCLEOTIDE SEQUENCE [LARGE SCALE GENOMIC DNA]</scope>
    <source>
        <strain evidence="13 14">DSM 27783</strain>
    </source>
</reference>
<dbReference type="RefSeq" id="WP_123352910.1">
    <property type="nucleotide sequence ID" value="NZ_CP027432.2"/>
</dbReference>
<dbReference type="GO" id="GO:0005886">
    <property type="term" value="C:plasma membrane"/>
    <property type="evidence" value="ECO:0007669"/>
    <property type="project" value="UniProtKB-SubCell"/>
</dbReference>
<evidence type="ECO:0000256" key="3">
    <source>
        <dbReference type="ARBA" id="ARBA00022475"/>
    </source>
</evidence>
<feature type="transmembrane region" description="Helical" evidence="8">
    <location>
        <begin position="336"/>
        <end position="358"/>
    </location>
</feature>
<feature type="transmembrane region" description="Helical" evidence="8">
    <location>
        <begin position="364"/>
        <end position="394"/>
    </location>
</feature>
<dbReference type="Proteomes" id="UP000298805">
    <property type="component" value="Chromosome"/>
</dbReference>
<gene>
    <name evidence="12" type="ORF">C6V80_09330</name>
    <name evidence="13" type="ORF">EDC58_1522</name>
</gene>
<organism evidence="13 14">
    <name type="scientific">Caminibacter pacificus</name>
    <dbReference type="NCBI Taxonomy" id="1424653"/>
    <lineage>
        <taxon>Bacteria</taxon>
        <taxon>Pseudomonadati</taxon>
        <taxon>Campylobacterota</taxon>
        <taxon>Epsilonproteobacteria</taxon>
        <taxon>Nautiliales</taxon>
        <taxon>Nautiliaceae</taxon>
        <taxon>Caminibacter</taxon>
    </lineage>
</organism>
<dbReference type="InterPro" id="IPR010920">
    <property type="entry name" value="LSM_dom_sf"/>
</dbReference>
<dbReference type="SUPFAM" id="SSF50182">
    <property type="entry name" value="Sm-like ribonucleoproteins"/>
    <property type="match status" value="1"/>
</dbReference>
<dbReference type="SUPFAM" id="SSF82861">
    <property type="entry name" value="Mechanosensitive channel protein MscS (YggB), transmembrane region"/>
    <property type="match status" value="1"/>
</dbReference>
<dbReference type="Gene3D" id="3.30.70.100">
    <property type="match status" value="1"/>
</dbReference>
<evidence type="ECO:0000313" key="13">
    <source>
        <dbReference type="EMBL" id="ROR39031.1"/>
    </source>
</evidence>
<dbReference type="EMBL" id="RJVK01000004">
    <property type="protein sequence ID" value="ROR39031.1"/>
    <property type="molecule type" value="Genomic_DNA"/>
</dbReference>
<keyword evidence="7" id="KW-0175">Coiled coil</keyword>
<dbReference type="GO" id="GO:0008381">
    <property type="term" value="F:mechanosensitive monoatomic ion channel activity"/>
    <property type="evidence" value="ECO:0007669"/>
    <property type="project" value="UniProtKB-ARBA"/>
</dbReference>
<evidence type="ECO:0000313" key="15">
    <source>
        <dbReference type="Proteomes" id="UP000298805"/>
    </source>
</evidence>
<dbReference type="InterPro" id="IPR006685">
    <property type="entry name" value="MscS_channel_2nd"/>
</dbReference>
<dbReference type="Pfam" id="PF21082">
    <property type="entry name" value="MS_channel_3rd"/>
    <property type="match status" value="1"/>
</dbReference>
<feature type="domain" description="Mechanosensitive ion channel transmembrane helices 2/3" evidence="11">
    <location>
        <begin position="342"/>
        <end position="380"/>
    </location>
</feature>
<evidence type="ECO:0000313" key="12">
    <source>
        <dbReference type="EMBL" id="QCI29150.1"/>
    </source>
</evidence>
<dbReference type="PANTHER" id="PTHR30347:SF1">
    <property type="entry name" value="MECHANOSENSITIVE CHANNEL MSCK"/>
    <property type="match status" value="1"/>
</dbReference>
<dbReference type="InterPro" id="IPR023408">
    <property type="entry name" value="MscS_beta-dom_sf"/>
</dbReference>
<feature type="domain" description="Mechanosensitive ion channel MscS" evidence="9">
    <location>
        <begin position="381"/>
        <end position="448"/>
    </location>
</feature>
<evidence type="ECO:0000256" key="1">
    <source>
        <dbReference type="ARBA" id="ARBA00004651"/>
    </source>
</evidence>
<comment type="subcellular location">
    <subcellularLocation>
        <location evidence="1">Cell membrane</location>
        <topology evidence="1">Multi-pass membrane protein</topology>
    </subcellularLocation>
</comment>
<feature type="domain" description="Mechanosensitive ion channel MscS C-terminal" evidence="10">
    <location>
        <begin position="457"/>
        <end position="547"/>
    </location>
</feature>
<sequence length="568" mass="65789">MRFLILAIFSILLYASNIDDIIKSIPKNSPNYSLATILAQKIKTLNYQPPKINLNPTNQKEYLQSFYQLNDMLILQNSLPEKINDIEDKISVLQNQKDPISQLQLLYYEKLLKIDNQTLNFLNNNFSGFEKKLHAKLNDIQFDIQNAKKEINKWQKKLQDNLKQLEKLKIDLQKFILLNDQKSINKTQDLIEKTLNSQKEIYKNLLNNQLILWFNDLQHKNKHAFNTDDDILKYAKEIDNNFYTAINQLVTDFEQLTFGAKVLVYGAKKEAELLWQKVLHFINYPLFTVGNRTITPLNFAIFVIVLIIGWFVGKYYKHLIYKIRHKYKISHSTATLLANMGYYTIITLSFLIALKVVGLDLSSLAIIAGALSVGIGFGLQNVVSNFVSGIILMFERSIKVGDYIEIDQDTRGEVIDISMRSTIIRTNDNINLIIPNQSFIQNNVINWTLGDDIVRFRVPFGVAYGSDIDKVEKVIFQALEKSNLPYIKKHPSLDVKPLVVFMEMADSSLNFELFVWVKGEYARRPRRTRSKFLKMIYNALNEAGITIPFPQQDLHIKDTVPFEITIKR</sequence>
<dbReference type="Pfam" id="PF00924">
    <property type="entry name" value="MS_channel_2nd"/>
    <property type="match status" value="1"/>
</dbReference>
<evidence type="ECO:0000256" key="8">
    <source>
        <dbReference type="SAM" id="Phobius"/>
    </source>
</evidence>
<keyword evidence="15" id="KW-1185">Reference proteome</keyword>
<dbReference type="EMBL" id="CP027432">
    <property type="protein sequence ID" value="QCI29150.1"/>
    <property type="molecule type" value="Genomic_DNA"/>
</dbReference>
<dbReference type="PANTHER" id="PTHR30347">
    <property type="entry name" value="POTASSIUM CHANNEL RELATED"/>
    <property type="match status" value="1"/>
</dbReference>
<feature type="transmembrane region" description="Helical" evidence="8">
    <location>
        <begin position="297"/>
        <end position="316"/>
    </location>
</feature>